<evidence type="ECO:0000259" key="1">
    <source>
        <dbReference type="Pfam" id="PF21683"/>
    </source>
</evidence>
<dbReference type="InterPro" id="IPR053982">
    <property type="entry name" value="Gp44/GpP-like_C"/>
</dbReference>
<comment type="caution">
    <text evidence="4">The sequence shown here is derived from an EMBL/GenBank/DDBJ whole genome shotgun (WGS) entry which is preliminary data.</text>
</comment>
<proteinExistence type="predicted"/>
<evidence type="ECO:0000259" key="2">
    <source>
        <dbReference type="Pfam" id="PF21929"/>
    </source>
</evidence>
<feature type="domain" description="Baseplate hub protein gp44-like N-terminal" evidence="1">
    <location>
        <begin position="5"/>
        <end position="91"/>
    </location>
</feature>
<protein>
    <submittedName>
        <fullName evidence="4">Tail protein</fullName>
    </submittedName>
</protein>
<sequence length="357" mass="38368">MVESQIDLLAGGRSHAGWQSVQVRLGMDQCAGGFRLMVSERWIGQDLDWAIPAGERCELLIGGETVITGWVDETRLSMDAGSHQVELSGRDATGDLVDCSAVRKAGQWRGLRIEQIATELAAPFGVAVRADVDTGKPLPSFALQEGETAFEAIERAARIRALLLVSDGRGGLLITRAGTQRVPTPLVLGENILQARVGLDMRDRFSSYIVKGQAPGNDFFSGPSASQIKALASDTGVKRYRPLIITNDAPDLAATLTQRAEWEANVRAARSLDVELTVQGWRHAGGLWRPNTLVSVIATALRLDADLLVTNVLYSLDDQGTTTALRLTRPDAYTALPLKAAAVGSAGFWTLPAKDGR</sequence>
<dbReference type="Gene3D" id="3.30.1920.10">
    <property type="entry name" value="Baseplate protein-like domains - 2 layer sandwich fold"/>
    <property type="match status" value="1"/>
</dbReference>
<dbReference type="Gene3D" id="2.30.300.10">
    <property type="entry name" value="Baseplate protein-like domain - beta roll fold"/>
    <property type="match status" value="1"/>
</dbReference>
<dbReference type="Proteomes" id="UP000301751">
    <property type="component" value="Unassembled WGS sequence"/>
</dbReference>
<reference evidence="5" key="1">
    <citation type="submission" date="2019-03" db="EMBL/GenBank/DDBJ databases">
        <title>Aquabacterium pictum sp.nov., the first bacteriochlorophyll a-containing freshwater bacterium in the genus Aquabacterium of the class Betaproteobacteria.</title>
        <authorList>
            <person name="Hirose S."/>
            <person name="Tank M."/>
            <person name="Hara E."/>
            <person name="Tamaki H."/>
            <person name="Takaichi S."/>
            <person name="Haruta S."/>
            <person name="Hanada S."/>
        </authorList>
    </citation>
    <scope>NUCLEOTIDE SEQUENCE [LARGE SCALE GENOMIC DNA]</scope>
    <source>
        <strain evidence="5">W35</strain>
    </source>
</reference>
<dbReference type="InterPro" id="IPR023399">
    <property type="entry name" value="Baseplate-like_2-layer_sand"/>
</dbReference>
<dbReference type="Pfam" id="PF21929">
    <property type="entry name" value="GpP_4th"/>
    <property type="match status" value="1"/>
</dbReference>
<dbReference type="InterPro" id="IPR049354">
    <property type="entry name" value="GpP-like_N"/>
</dbReference>
<dbReference type="InterPro" id="IPR053981">
    <property type="entry name" value="Gp44/GpP-like_2nd"/>
</dbReference>
<evidence type="ECO:0000313" key="4">
    <source>
        <dbReference type="EMBL" id="GCL64309.1"/>
    </source>
</evidence>
<dbReference type="PIRSF" id="PIRSF004440">
    <property type="entry name" value="GpP"/>
    <property type="match status" value="1"/>
</dbReference>
<dbReference type="Gene3D" id="3.55.50.10">
    <property type="entry name" value="Baseplate protein-like domains"/>
    <property type="match status" value="1"/>
</dbReference>
<dbReference type="InterPro" id="IPR026276">
    <property type="entry name" value="Baseplate_GpP"/>
</dbReference>
<dbReference type="Pfam" id="PF22255">
    <property type="entry name" value="Gp44-like_2nd"/>
    <property type="match status" value="1"/>
</dbReference>
<dbReference type="RefSeq" id="WP_162520828.1">
    <property type="nucleotide sequence ID" value="NZ_BJCL01000009.1"/>
</dbReference>
<dbReference type="Pfam" id="PF21683">
    <property type="entry name" value="GpP-like_1st"/>
    <property type="match status" value="1"/>
</dbReference>
<dbReference type="AlphaFoldDB" id="A0A480ARN1"/>
<evidence type="ECO:0000259" key="3">
    <source>
        <dbReference type="Pfam" id="PF22255"/>
    </source>
</evidence>
<gene>
    <name evidence="4" type="ORF">AQPW35_33900</name>
</gene>
<dbReference type="SUPFAM" id="SSF69279">
    <property type="entry name" value="Phage tail proteins"/>
    <property type="match status" value="2"/>
</dbReference>
<evidence type="ECO:0000313" key="5">
    <source>
        <dbReference type="Proteomes" id="UP000301751"/>
    </source>
</evidence>
<keyword evidence="5" id="KW-1185">Reference proteome</keyword>
<dbReference type="EMBL" id="BJCL01000009">
    <property type="protein sequence ID" value="GCL64309.1"/>
    <property type="molecule type" value="Genomic_DNA"/>
</dbReference>
<feature type="domain" description="Baseplate hub protein gp44/GpP-like second" evidence="3">
    <location>
        <begin position="93"/>
        <end position="176"/>
    </location>
</feature>
<feature type="domain" description="Baseplate hub protein gp44/GpP-like C-terminal" evidence="2">
    <location>
        <begin position="257"/>
        <end position="334"/>
    </location>
</feature>
<organism evidence="4 5">
    <name type="scientific">Pseudaquabacterium pictum</name>
    <dbReference type="NCBI Taxonomy" id="2315236"/>
    <lineage>
        <taxon>Bacteria</taxon>
        <taxon>Pseudomonadati</taxon>
        <taxon>Pseudomonadota</taxon>
        <taxon>Betaproteobacteria</taxon>
        <taxon>Burkholderiales</taxon>
        <taxon>Sphaerotilaceae</taxon>
        <taxon>Pseudaquabacterium</taxon>
    </lineage>
</organism>
<accession>A0A480ARN1</accession>
<name>A0A480ARN1_9BURK</name>